<protein>
    <submittedName>
        <fullName evidence="2">PucR family transcriptional regulator</fullName>
    </submittedName>
</protein>
<dbReference type="Pfam" id="PF13556">
    <property type="entry name" value="HTH_30"/>
    <property type="match status" value="1"/>
</dbReference>
<dbReference type="InterPro" id="IPR051448">
    <property type="entry name" value="CdaR-like_regulators"/>
</dbReference>
<dbReference type="InterPro" id="IPR042070">
    <property type="entry name" value="PucR_C-HTH_sf"/>
</dbReference>
<dbReference type="EMBL" id="QRTC01000042">
    <property type="protein sequence ID" value="RGQ38158.1"/>
    <property type="molecule type" value="Genomic_DNA"/>
</dbReference>
<reference evidence="2 3" key="1">
    <citation type="submission" date="2018-08" db="EMBL/GenBank/DDBJ databases">
        <title>A genome reference for cultivated species of the human gut microbiota.</title>
        <authorList>
            <person name="Zou Y."/>
            <person name="Xue W."/>
            <person name="Luo G."/>
        </authorList>
    </citation>
    <scope>NUCLEOTIDE SEQUENCE [LARGE SCALE GENOMIC DNA]</scope>
    <source>
        <strain evidence="2 3">AF28-26</strain>
    </source>
</reference>
<accession>A0A412AVZ8</accession>
<gene>
    <name evidence="2" type="ORF">DWY99_10100</name>
</gene>
<dbReference type="Gene3D" id="1.10.10.2840">
    <property type="entry name" value="PucR C-terminal helix-turn-helix domain"/>
    <property type="match status" value="1"/>
</dbReference>
<dbReference type="PANTHER" id="PTHR33744:SF15">
    <property type="entry name" value="CARBOHYDRATE DIACID REGULATOR"/>
    <property type="match status" value="1"/>
</dbReference>
<dbReference type="InterPro" id="IPR025736">
    <property type="entry name" value="PucR_C-HTH_dom"/>
</dbReference>
<evidence type="ECO:0000313" key="3">
    <source>
        <dbReference type="Proteomes" id="UP000284751"/>
    </source>
</evidence>
<name>A0A412AVZ8_9FIRM</name>
<dbReference type="AlphaFoldDB" id="A0A412AVZ8"/>
<feature type="domain" description="PucR C-terminal helix-turn-helix" evidence="1">
    <location>
        <begin position="358"/>
        <end position="411"/>
    </location>
</feature>
<evidence type="ECO:0000259" key="1">
    <source>
        <dbReference type="Pfam" id="PF13556"/>
    </source>
</evidence>
<sequence>MTMVRQYNKIKSTCAFCTSGLGMDMEQANWKNGSTDTLLSEFFAQDDLKALAADTGALLECPLLVLDDTFHVTAHHRPLGFTDPPFQNAVRQGEITYEAGAIISQSEALSAGKADYVKLEGSDYRRRFSPLISSGVRLGYLICVDTDGHLQNIPPETWNMVEQILAKQAFIEASRQDKPFETAEDILMHLLDGGFSSAPYFRLQASGTYLADFHPTGFALIELTAYHNEYLGKRHLKDELGVRFPQSHSFLYRGDVFLFLHGNADFNGFSALAEEFQLKVVMSDGINDLFDLPALYRTAHEALMLMTDRRFHSGNVCTVAQLRTPLLLKNLEGRSDLIAKEIRALAAHDKEKDTQYCETLYHYLICCRSLKKTCDALFTHRNTVLYRIRRIEDDFAIPLDEPAIHADLLLGVSLLLFEEKGPDFFLHTIKL</sequence>
<organism evidence="2 3">
    <name type="scientific">[Clostridium] leptum</name>
    <dbReference type="NCBI Taxonomy" id="1535"/>
    <lineage>
        <taxon>Bacteria</taxon>
        <taxon>Bacillati</taxon>
        <taxon>Bacillota</taxon>
        <taxon>Clostridia</taxon>
        <taxon>Eubacteriales</taxon>
        <taxon>Oscillospiraceae</taxon>
        <taxon>Oscillospiraceae incertae sedis</taxon>
    </lineage>
</organism>
<dbReference type="PANTHER" id="PTHR33744">
    <property type="entry name" value="CARBOHYDRATE DIACID REGULATOR"/>
    <property type="match status" value="1"/>
</dbReference>
<evidence type="ECO:0000313" key="2">
    <source>
        <dbReference type="EMBL" id="RGQ38158.1"/>
    </source>
</evidence>
<proteinExistence type="predicted"/>
<comment type="caution">
    <text evidence="2">The sequence shown here is derived from an EMBL/GenBank/DDBJ whole genome shotgun (WGS) entry which is preliminary data.</text>
</comment>
<dbReference type="Proteomes" id="UP000284751">
    <property type="component" value="Unassembled WGS sequence"/>
</dbReference>